<organism evidence="2 3">
    <name type="scientific">Ovis aries</name>
    <name type="common">Sheep</name>
    <dbReference type="NCBI Taxonomy" id="9940"/>
    <lineage>
        <taxon>Eukaryota</taxon>
        <taxon>Metazoa</taxon>
        <taxon>Chordata</taxon>
        <taxon>Craniata</taxon>
        <taxon>Vertebrata</taxon>
        <taxon>Euteleostomi</taxon>
        <taxon>Mammalia</taxon>
        <taxon>Eutheria</taxon>
        <taxon>Laurasiatheria</taxon>
        <taxon>Artiodactyla</taxon>
        <taxon>Ruminantia</taxon>
        <taxon>Pecora</taxon>
        <taxon>Bovidae</taxon>
        <taxon>Caprinae</taxon>
        <taxon>Ovis</taxon>
    </lineage>
</organism>
<proteinExistence type="predicted"/>
<evidence type="ECO:0000313" key="3">
    <source>
        <dbReference type="Proteomes" id="UP000664991"/>
    </source>
</evidence>
<gene>
    <name evidence="2" type="ORF">JEQ12_006972</name>
</gene>
<protein>
    <submittedName>
        <fullName evidence="2">Uncharacterized protein</fullName>
    </submittedName>
</protein>
<dbReference type="AlphaFoldDB" id="A0A836CUA0"/>
<dbReference type="EMBL" id="JAEMGP010000016">
    <property type="protein sequence ID" value="KAG5199272.1"/>
    <property type="molecule type" value="Genomic_DNA"/>
</dbReference>
<name>A0A836CUA0_SHEEP</name>
<sequence length="212" mass="23780">MSKMSFRVSLEIPWVCLQIRPVLGAVAFRINARRNLILSDSSRTFLLTQRSLLTERYNTRGFPDGSAACCIDSKTELRDYCVEADIRILNSDSESLRVLKPLICPMCSKIEESIMLNCQIVETHGISIHARYVEKHEKYCDSLVLDTVSVKNHSGPPLFLKTDDVSHEENKRANIDGEVGITGGQAGSKRNREEYISQSQSSANTSGYDDVF</sequence>
<dbReference type="Proteomes" id="UP000664991">
    <property type="component" value="Unassembled WGS sequence"/>
</dbReference>
<accession>A0A836CUA0</accession>
<evidence type="ECO:0000256" key="1">
    <source>
        <dbReference type="SAM" id="MobiDB-lite"/>
    </source>
</evidence>
<evidence type="ECO:0000313" key="2">
    <source>
        <dbReference type="EMBL" id="KAG5199272.1"/>
    </source>
</evidence>
<feature type="compositionally biased region" description="Polar residues" evidence="1">
    <location>
        <begin position="196"/>
        <end position="212"/>
    </location>
</feature>
<reference evidence="2 3" key="1">
    <citation type="submission" date="2020-12" db="EMBL/GenBank/DDBJ databases">
        <title>De novo assembly of Tibetan sheep genome.</title>
        <authorList>
            <person name="Li X."/>
        </authorList>
    </citation>
    <scope>NUCLEOTIDE SEQUENCE [LARGE SCALE GENOMIC DNA]</scope>
    <source>
        <tissue evidence="2">Heart</tissue>
    </source>
</reference>
<comment type="caution">
    <text evidence="2">The sequence shown here is derived from an EMBL/GenBank/DDBJ whole genome shotgun (WGS) entry which is preliminary data.</text>
</comment>
<feature type="region of interest" description="Disordered" evidence="1">
    <location>
        <begin position="178"/>
        <end position="212"/>
    </location>
</feature>